<dbReference type="STRING" id="225164.V4B935"/>
<dbReference type="GeneID" id="20236436"/>
<evidence type="ECO:0008006" key="4">
    <source>
        <dbReference type="Google" id="ProtNLM"/>
    </source>
</evidence>
<dbReference type="InterPro" id="IPR036291">
    <property type="entry name" value="NAD(P)-bd_dom_sf"/>
</dbReference>
<evidence type="ECO:0000313" key="3">
    <source>
        <dbReference type="Proteomes" id="UP000030746"/>
    </source>
</evidence>
<organism evidence="2 3">
    <name type="scientific">Lottia gigantea</name>
    <name type="common">Giant owl limpet</name>
    <dbReference type="NCBI Taxonomy" id="225164"/>
    <lineage>
        <taxon>Eukaryota</taxon>
        <taxon>Metazoa</taxon>
        <taxon>Spiralia</taxon>
        <taxon>Lophotrochozoa</taxon>
        <taxon>Mollusca</taxon>
        <taxon>Gastropoda</taxon>
        <taxon>Patellogastropoda</taxon>
        <taxon>Lottioidea</taxon>
        <taxon>Lottiidae</taxon>
        <taxon>Lottia</taxon>
    </lineage>
</organism>
<keyword evidence="3" id="KW-1185">Reference proteome</keyword>
<dbReference type="SUPFAM" id="SSF51735">
    <property type="entry name" value="NAD(P)-binding Rossmann-fold domains"/>
    <property type="match status" value="1"/>
</dbReference>
<reference evidence="2 3" key="1">
    <citation type="journal article" date="2013" name="Nature">
        <title>Insights into bilaterian evolution from three spiralian genomes.</title>
        <authorList>
            <person name="Simakov O."/>
            <person name="Marletaz F."/>
            <person name="Cho S.J."/>
            <person name="Edsinger-Gonzales E."/>
            <person name="Havlak P."/>
            <person name="Hellsten U."/>
            <person name="Kuo D.H."/>
            <person name="Larsson T."/>
            <person name="Lv J."/>
            <person name="Arendt D."/>
            <person name="Savage R."/>
            <person name="Osoegawa K."/>
            <person name="de Jong P."/>
            <person name="Grimwood J."/>
            <person name="Chapman J.A."/>
            <person name="Shapiro H."/>
            <person name="Aerts A."/>
            <person name="Otillar R.P."/>
            <person name="Terry A.Y."/>
            <person name="Boore J.L."/>
            <person name="Grigoriev I.V."/>
            <person name="Lindberg D.R."/>
            <person name="Seaver E.C."/>
            <person name="Weisblat D.A."/>
            <person name="Putnam N.H."/>
            <person name="Rokhsar D.S."/>
        </authorList>
    </citation>
    <scope>NUCLEOTIDE SEQUENCE [LARGE SCALE GENOMIC DNA]</scope>
</reference>
<dbReference type="PANTHER" id="PTHR43157">
    <property type="entry name" value="PHOSPHATIDYLINOSITOL-GLYCAN BIOSYNTHESIS CLASS F PROTEIN-RELATED"/>
    <property type="match status" value="1"/>
</dbReference>
<dbReference type="PANTHER" id="PTHR43157:SF31">
    <property type="entry name" value="PHOSPHATIDYLINOSITOL-GLYCAN BIOSYNTHESIS CLASS F PROTEIN"/>
    <property type="match status" value="1"/>
</dbReference>
<proteinExistence type="predicted"/>
<evidence type="ECO:0000256" key="1">
    <source>
        <dbReference type="ARBA" id="ARBA00023002"/>
    </source>
</evidence>
<dbReference type="PRINTS" id="PR00081">
    <property type="entry name" value="GDHRDH"/>
</dbReference>
<gene>
    <name evidence="2" type="ORF">LOTGIDRAFT_154862</name>
</gene>
<sequence>MIIKRLLTRNAIYKANLLMTGKTAIVTGANVGIGKATALDLARRNARVILACRDLKKAEKAVKDIRGYTSNGELIVKQLDLASLKSVRQFCQDICQEESHLDVLINNAGVFQCPYMKTEDGLEMQMGVNHFGHFLLTNLLLDLLKKSAPSRVVIVSSALLKRGKINFDDINSEESYSPSKGYANSKLANALFARELSQRLQGTGVNVYCLHPGVVATDLGRHLVPQALLGVLRPLAGLVLKTSTEGCQTVVYCSVEPELDNETGNYYGDCHQKPWSPAASDLMSAKKLWEVSSILTGLSTKKLQ</sequence>
<dbReference type="OMA" id="GAYIDDC"/>
<evidence type="ECO:0000313" key="2">
    <source>
        <dbReference type="EMBL" id="ESO85369.1"/>
    </source>
</evidence>
<dbReference type="OrthoDB" id="191139at2759"/>
<dbReference type="Gene3D" id="3.40.50.720">
    <property type="entry name" value="NAD(P)-binding Rossmann-like Domain"/>
    <property type="match status" value="1"/>
</dbReference>
<accession>V4B935</accession>
<dbReference type="Pfam" id="PF00106">
    <property type="entry name" value="adh_short"/>
    <property type="match status" value="1"/>
</dbReference>
<dbReference type="RefSeq" id="XP_009063618.1">
    <property type="nucleotide sequence ID" value="XM_009065370.1"/>
</dbReference>
<dbReference type="KEGG" id="lgi:LOTGIDRAFT_154862"/>
<dbReference type="HOGENOM" id="CLU_010194_44_5_1"/>
<dbReference type="Proteomes" id="UP000030746">
    <property type="component" value="Unassembled WGS sequence"/>
</dbReference>
<dbReference type="GO" id="GO:0016491">
    <property type="term" value="F:oxidoreductase activity"/>
    <property type="evidence" value="ECO:0007669"/>
    <property type="project" value="UniProtKB-KW"/>
</dbReference>
<protein>
    <recommendedName>
        <fullName evidence="4">Retinol dehydrogenase 14</fullName>
    </recommendedName>
</protein>
<dbReference type="CTD" id="20236436"/>
<keyword evidence="1" id="KW-0560">Oxidoreductase</keyword>
<dbReference type="AlphaFoldDB" id="V4B935"/>
<dbReference type="EMBL" id="KB203274">
    <property type="protein sequence ID" value="ESO85369.1"/>
    <property type="molecule type" value="Genomic_DNA"/>
</dbReference>
<dbReference type="InterPro" id="IPR002347">
    <property type="entry name" value="SDR_fam"/>
</dbReference>
<name>V4B935_LOTGI</name>